<dbReference type="Pfam" id="PF16344">
    <property type="entry name" value="FecR_C"/>
    <property type="match status" value="1"/>
</dbReference>
<comment type="caution">
    <text evidence="4">The sequence shown here is derived from an EMBL/GenBank/DDBJ whole genome shotgun (WGS) entry which is preliminary data.</text>
</comment>
<organism evidence="4 5">
    <name type="scientific">Snuella sedimenti</name>
    <dbReference type="NCBI Taxonomy" id="2798802"/>
    <lineage>
        <taxon>Bacteria</taxon>
        <taxon>Pseudomonadati</taxon>
        <taxon>Bacteroidota</taxon>
        <taxon>Flavobacteriia</taxon>
        <taxon>Flavobacteriales</taxon>
        <taxon>Flavobacteriaceae</taxon>
        <taxon>Snuella</taxon>
    </lineage>
</organism>
<dbReference type="RefSeq" id="WP_199115704.1">
    <property type="nucleotide sequence ID" value="NZ_JAELVQ010000017.1"/>
</dbReference>
<evidence type="ECO:0000259" key="2">
    <source>
        <dbReference type="Pfam" id="PF04773"/>
    </source>
</evidence>
<dbReference type="Pfam" id="PF04773">
    <property type="entry name" value="FecR"/>
    <property type="match status" value="1"/>
</dbReference>
<dbReference type="Gene3D" id="3.55.50.30">
    <property type="match status" value="1"/>
</dbReference>
<dbReference type="InterPro" id="IPR006860">
    <property type="entry name" value="FecR"/>
</dbReference>
<name>A0A8J7IHX0_9FLAO</name>
<accession>A0A8J7IHX0</accession>
<dbReference type="InterPro" id="IPR012373">
    <property type="entry name" value="Ferrdict_sens_TM"/>
</dbReference>
<gene>
    <name evidence="4" type="ORF">JF259_12675</name>
</gene>
<dbReference type="InterPro" id="IPR032508">
    <property type="entry name" value="FecR_C"/>
</dbReference>
<evidence type="ECO:0000256" key="1">
    <source>
        <dbReference type="SAM" id="Phobius"/>
    </source>
</evidence>
<feature type="domain" description="Protein FecR C-terminal" evidence="3">
    <location>
        <begin position="319"/>
        <end position="387"/>
    </location>
</feature>
<proteinExistence type="predicted"/>
<protein>
    <submittedName>
        <fullName evidence="4">DUF4974 domain-containing protein</fullName>
    </submittedName>
</protein>
<sequence>MDTKVESLIIKFLTKEANLEELQQLELWISNPDNESLFFEYIRTNAFINFAMSKYDKKAAKTNLVRRIKQEKNSFYYSSKIYNAVKYTAAAMVVGLLTTMYFFRNDIFNTDKKNIPVITNNSIEAGTDGAILTLEDGSVVSLEKGASFQTQNANSNGQQIEYKPGKQETAKVAFNYLTIPRGRQFFVKLSDGTRVWLNSESQLKYPVTFIEGESRQVELVYGEAFFDVSPSTEHKGAKFTVINNAQKVEVLGTEFNIKAYKDEDHVYTTLVEGKVEVSASAVKQILKPNEQSNVNKLNNSILVEVVDVKAEIAWKDGIFSFKGKSLKTIMKVLSRWYDVNIIFENKDLESVKFKGVLDKNQTIDEVLSIMKSSTIDNYEIKDKTIILK</sequence>
<evidence type="ECO:0000313" key="5">
    <source>
        <dbReference type="Proteomes" id="UP000610931"/>
    </source>
</evidence>
<feature type="transmembrane region" description="Helical" evidence="1">
    <location>
        <begin position="84"/>
        <end position="103"/>
    </location>
</feature>
<dbReference type="Proteomes" id="UP000610931">
    <property type="component" value="Unassembled WGS sequence"/>
</dbReference>
<dbReference type="Gene3D" id="2.60.120.1440">
    <property type="match status" value="1"/>
</dbReference>
<dbReference type="AlphaFoldDB" id="A0A8J7IHX0"/>
<dbReference type="EMBL" id="JAELVQ010000017">
    <property type="protein sequence ID" value="MBJ6368943.1"/>
    <property type="molecule type" value="Genomic_DNA"/>
</dbReference>
<dbReference type="PANTHER" id="PTHR30273">
    <property type="entry name" value="PERIPLASMIC SIGNAL SENSOR AND SIGMA FACTOR ACTIVATOR FECR-RELATED"/>
    <property type="match status" value="1"/>
</dbReference>
<keyword evidence="1" id="KW-0812">Transmembrane</keyword>
<evidence type="ECO:0000313" key="4">
    <source>
        <dbReference type="EMBL" id="MBJ6368943.1"/>
    </source>
</evidence>
<evidence type="ECO:0000259" key="3">
    <source>
        <dbReference type="Pfam" id="PF16344"/>
    </source>
</evidence>
<dbReference type="GO" id="GO:0016989">
    <property type="term" value="F:sigma factor antagonist activity"/>
    <property type="evidence" value="ECO:0007669"/>
    <property type="project" value="TreeGrafter"/>
</dbReference>
<reference evidence="4" key="1">
    <citation type="submission" date="2020-12" db="EMBL/GenBank/DDBJ databases">
        <title>Snuella sp. nov., isolated from sediment in Incheon.</title>
        <authorList>
            <person name="Kim W."/>
        </authorList>
    </citation>
    <scope>NUCLEOTIDE SEQUENCE</scope>
    <source>
        <strain evidence="4">CAU 1569</strain>
    </source>
</reference>
<keyword evidence="5" id="KW-1185">Reference proteome</keyword>
<keyword evidence="1" id="KW-0472">Membrane</keyword>
<keyword evidence="1" id="KW-1133">Transmembrane helix</keyword>
<dbReference type="PANTHER" id="PTHR30273:SF2">
    <property type="entry name" value="PROTEIN FECR"/>
    <property type="match status" value="1"/>
</dbReference>
<feature type="domain" description="FecR protein" evidence="2">
    <location>
        <begin position="182"/>
        <end position="276"/>
    </location>
</feature>